<gene>
    <name evidence="5" type="ORF">AB447_204450</name>
    <name evidence="6" type="ORF">P8828_18905</name>
</gene>
<keyword evidence="8" id="KW-1185">Reference proteome</keyword>
<dbReference type="CDD" id="cd03230">
    <property type="entry name" value="ABC_DR_subfamily_A"/>
    <property type="match status" value="1"/>
</dbReference>
<keyword evidence="1" id="KW-0813">Transport</keyword>
<reference evidence="5 7" key="1">
    <citation type="journal article" date="2015" name="Int. J. Syst. Evol. Microbiol.">
        <title>Bacillus glycinifermentans sp. nov., isolated from fermented soybean paste.</title>
        <authorList>
            <person name="Kim S.J."/>
            <person name="Dunlap C.A."/>
            <person name="Kwon S.W."/>
            <person name="Rooney A.P."/>
        </authorList>
    </citation>
    <scope>NUCLEOTIDE SEQUENCE [LARGE SCALE GENOMIC DNA]</scope>
    <source>
        <strain evidence="5 7">GO-13</strain>
    </source>
</reference>
<evidence type="ECO:0000313" key="8">
    <source>
        <dbReference type="Proteomes" id="UP001341297"/>
    </source>
</evidence>
<evidence type="ECO:0000256" key="2">
    <source>
        <dbReference type="ARBA" id="ARBA00022741"/>
    </source>
</evidence>
<dbReference type="GO" id="GO:0005524">
    <property type="term" value="F:ATP binding"/>
    <property type="evidence" value="ECO:0007669"/>
    <property type="project" value="UniProtKB-KW"/>
</dbReference>
<evidence type="ECO:0000313" key="7">
    <source>
        <dbReference type="Proteomes" id="UP000036168"/>
    </source>
</evidence>
<organism evidence="5 7">
    <name type="scientific">Bacillus glycinifermentans</name>
    <dbReference type="NCBI Taxonomy" id="1664069"/>
    <lineage>
        <taxon>Bacteria</taxon>
        <taxon>Bacillati</taxon>
        <taxon>Bacillota</taxon>
        <taxon>Bacilli</taxon>
        <taxon>Bacillales</taxon>
        <taxon>Bacillaceae</taxon>
        <taxon>Bacillus</taxon>
    </lineage>
</organism>
<dbReference type="InterPro" id="IPR003593">
    <property type="entry name" value="AAA+_ATPase"/>
</dbReference>
<dbReference type="Pfam" id="PF00005">
    <property type="entry name" value="ABC_tran"/>
    <property type="match status" value="1"/>
</dbReference>
<comment type="caution">
    <text evidence="5">The sequence shown here is derived from an EMBL/GenBank/DDBJ whole genome shotgun (WGS) entry which is preliminary data.</text>
</comment>
<dbReference type="InterPro" id="IPR003439">
    <property type="entry name" value="ABC_transporter-like_ATP-bd"/>
</dbReference>
<dbReference type="EMBL" id="LECW02000034">
    <property type="protein sequence ID" value="KRT92169.1"/>
    <property type="molecule type" value="Genomic_DNA"/>
</dbReference>
<evidence type="ECO:0000256" key="3">
    <source>
        <dbReference type="ARBA" id="ARBA00022840"/>
    </source>
</evidence>
<proteinExistence type="predicted"/>
<dbReference type="SUPFAM" id="SSF52540">
    <property type="entry name" value="P-loop containing nucleoside triphosphate hydrolases"/>
    <property type="match status" value="1"/>
</dbReference>
<accession>A0A0J6E7C5</accession>
<dbReference type="RefSeq" id="WP_048407191.1">
    <property type="nucleotide sequence ID" value="NZ_CP023481.1"/>
</dbReference>
<evidence type="ECO:0000313" key="5">
    <source>
        <dbReference type="EMBL" id="KRT92169.1"/>
    </source>
</evidence>
<dbReference type="EMBL" id="JARRTL010000024">
    <property type="protein sequence ID" value="MEC0486851.1"/>
    <property type="molecule type" value="Genomic_DNA"/>
</dbReference>
<name>A0A0J6E7C5_9BACI</name>
<dbReference type="PANTHER" id="PTHR42939:SF1">
    <property type="entry name" value="ABC TRANSPORTER ATP-BINDING PROTEIN ALBC-RELATED"/>
    <property type="match status" value="1"/>
</dbReference>
<keyword evidence="3 6" id="KW-0067">ATP-binding</keyword>
<evidence type="ECO:0000313" key="6">
    <source>
        <dbReference type="EMBL" id="MEC0486851.1"/>
    </source>
</evidence>
<dbReference type="Gene3D" id="3.40.50.300">
    <property type="entry name" value="P-loop containing nucleotide triphosphate hydrolases"/>
    <property type="match status" value="1"/>
</dbReference>
<dbReference type="AlphaFoldDB" id="A0A0J6E7C5"/>
<dbReference type="InterPro" id="IPR051782">
    <property type="entry name" value="ABC_Transporter_VariousFunc"/>
</dbReference>
<dbReference type="SMART" id="SM00382">
    <property type="entry name" value="AAA"/>
    <property type="match status" value="1"/>
</dbReference>
<evidence type="ECO:0000259" key="4">
    <source>
        <dbReference type="PROSITE" id="PS50893"/>
    </source>
</evidence>
<dbReference type="STRING" id="1664069.BGLY_0965"/>
<dbReference type="PATRIC" id="fig|1664069.3.peg.700"/>
<sequence>MFTIDHLSKTYKNNVTAVSGFHIKIDRNQIVAIAGPNGSGKTSIINSILGIIKPSEGTILLDGLPNETAEFKQKLAYVPDDLLLPEALSAAEYIDFVSSMYHCTPKKRRKQLIELYDMEEALHEPIETYSHGMKKKTQLISAFMLDSEFVIMDEPFRGLDIEAVINTKKLMKRYAATRGSILLSTHDMLSAEELCDKIAILSKGVKMDEGKVGELKLKYNSDSLEEVFLKASMLSDRGAHFDQIIRNF</sequence>
<dbReference type="OrthoDB" id="9804819at2"/>
<keyword evidence="2" id="KW-0547">Nucleotide-binding</keyword>
<protein>
    <submittedName>
        <fullName evidence="5 6">ABC transporter</fullName>
    </submittedName>
</protein>
<reference evidence="5" key="2">
    <citation type="submission" date="2015-10" db="EMBL/GenBank/DDBJ databases">
        <authorList>
            <person name="Gilbert D.G."/>
        </authorList>
    </citation>
    <scope>NUCLEOTIDE SEQUENCE</scope>
    <source>
        <strain evidence="5">GO-13</strain>
    </source>
</reference>
<reference evidence="6 8" key="3">
    <citation type="submission" date="2023-03" db="EMBL/GenBank/DDBJ databases">
        <title>Agriculturally important microbes genome sequencing.</title>
        <authorList>
            <person name="Dunlap C."/>
        </authorList>
    </citation>
    <scope>NUCLEOTIDE SEQUENCE [LARGE SCALE GENOMIC DNA]</scope>
    <source>
        <strain evidence="6 8">CBP-3203</strain>
    </source>
</reference>
<dbReference type="PANTHER" id="PTHR42939">
    <property type="entry name" value="ABC TRANSPORTER ATP-BINDING PROTEIN ALBC-RELATED"/>
    <property type="match status" value="1"/>
</dbReference>
<evidence type="ECO:0000256" key="1">
    <source>
        <dbReference type="ARBA" id="ARBA00022448"/>
    </source>
</evidence>
<dbReference type="GO" id="GO:0016887">
    <property type="term" value="F:ATP hydrolysis activity"/>
    <property type="evidence" value="ECO:0007669"/>
    <property type="project" value="InterPro"/>
</dbReference>
<feature type="domain" description="ABC transporter" evidence="4">
    <location>
        <begin position="2"/>
        <end position="228"/>
    </location>
</feature>
<dbReference type="Proteomes" id="UP000036168">
    <property type="component" value="Unassembled WGS sequence"/>
</dbReference>
<dbReference type="InterPro" id="IPR027417">
    <property type="entry name" value="P-loop_NTPase"/>
</dbReference>
<dbReference type="PROSITE" id="PS50893">
    <property type="entry name" value="ABC_TRANSPORTER_2"/>
    <property type="match status" value="1"/>
</dbReference>
<dbReference type="Proteomes" id="UP001341297">
    <property type="component" value="Unassembled WGS sequence"/>
</dbReference>